<keyword evidence="1" id="KW-0472">Membrane</keyword>
<dbReference type="AlphaFoldDB" id="A0A9R1U9H1"/>
<evidence type="ECO:0000256" key="1">
    <source>
        <dbReference type="SAM" id="Phobius"/>
    </source>
</evidence>
<evidence type="ECO:0000313" key="3">
    <source>
        <dbReference type="RefSeq" id="XP_011312357.1"/>
    </source>
</evidence>
<name>A0A9R1U9H1_9HYME</name>
<dbReference type="KEGG" id="fas:105272133"/>
<evidence type="ECO:0000313" key="2">
    <source>
        <dbReference type="Proteomes" id="UP000694866"/>
    </source>
</evidence>
<evidence type="ECO:0000313" key="4">
    <source>
        <dbReference type="RefSeq" id="XP_011312358.1"/>
    </source>
</evidence>
<accession>A0A9R1U9H1</accession>
<dbReference type="GO" id="GO:0005886">
    <property type="term" value="C:plasma membrane"/>
    <property type="evidence" value="ECO:0007669"/>
    <property type="project" value="TreeGrafter"/>
</dbReference>
<dbReference type="GeneID" id="105272133"/>
<organism evidence="2 3">
    <name type="scientific">Fopius arisanus</name>
    <dbReference type="NCBI Taxonomy" id="64838"/>
    <lineage>
        <taxon>Eukaryota</taxon>
        <taxon>Metazoa</taxon>
        <taxon>Ecdysozoa</taxon>
        <taxon>Arthropoda</taxon>
        <taxon>Hexapoda</taxon>
        <taxon>Insecta</taxon>
        <taxon>Pterygota</taxon>
        <taxon>Neoptera</taxon>
        <taxon>Endopterygota</taxon>
        <taxon>Hymenoptera</taxon>
        <taxon>Apocrita</taxon>
        <taxon>Ichneumonoidea</taxon>
        <taxon>Braconidae</taxon>
        <taxon>Opiinae</taxon>
        <taxon>Fopius</taxon>
    </lineage>
</organism>
<feature type="transmembrane region" description="Helical" evidence="1">
    <location>
        <begin position="49"/>
        <end position="69"/>
    </location>
</feature>
<proteinExistence type="predicted"/>
<reference evidence="3 4" key="1">
    <citation type="submission" date="2025-04" db="UniProtKB">
        <authorList>
            <consortium name="RefSeq"/>
        </authorList>
    </citation>
    <scope>IDENTIFICATION</scope>
    <source>
        <strain evidence="3 4">USDA-PBARC FA_bdor</strain>
        <tissue evidence="3 4">Whole organism</tissue>
    </source>
</reference>
<accession>A0A9R1TNS0</accession>
<protein>
    <submittedName>
        <fullName evidence="3 4">Protein Star-like</fullName>
    </submittedName>
</protein>
<dbReference type="InterPro" id="IPR053202">
    <property type="entry name" value="EGF_Rcpt_Signaling_Reg"/>
</dbReference>
<dbReference type="GO" id="GO:0006888">
    <property type="term" value="P:endoplasmic reticulum to Golgi vesicle-mediated transport"/>
    <property type="evidence" value="ECO:0007669"/>
    <property type="project" value="TreeGrafter"/>
</dbReference>
<dbReference type="PANTHER" id="PTHR34009:SF2">
    <property type="entry name" value="PROTEIN STAR"/>
    <property type="match status" value="1"/>
</dbReference>
<dbReference type="GO" id="GO:0031902">
    <property type="term" value="C:late endosome membrane"/>
    <property type="evidence" value="ECO:0007669"/>
    <property type="project" value="TreeGrafter"/>
</dbReference>
<sequence>MVNLEVSKGIESKMTGAGVIPSVAGGTATLPIASVPLPGEIKKSWLRRVAPCLAFLAAFSTAMALLLIWSEAAAQRRQAFDANMTRDYVFGVSMDNPQLVAYIREMHFKKPSNLELHNITETPEEKFLVNFFKSKRDGVYLEYINHAGAISTSSWLEAYYGWRGLLVLTDFRSFFEACKSYRNPRTRALHACLSTDKDTKEITYHQESEVRVTKLSEGPNSLIFSDEGLPTMRLKCFPLYSVLLAYNQTAIDYFNLDSIDSSDSQVLDTIPWDVIRISVLSIRTSNHQSEADVRSLIDKLSARRYKLVNTTDTGKLIFTYSRLLKI</sequence>
<keyword evidence="2" id="KW-1185">Reference proteome</keyword>
<keyword evidence="1" id="KW-1133">Transmembrane helix</keyword>
<dbReference type="RefSeq" id="XP_011312358.1">
    <property type="nucleotide sequence ID" value="XM_011314056.1"/>
</dbReference>
<dbReference type="GO" id="GO:0016197">
    <property type="term" value="P:endosomal transport"/>
    <property type="evidence" value="ECO:0007669"/>
    <property type="project" value="TreeGrafter"/>
</dbReference>
<dbReference type="GO" id="GO:0005794">
    <property type="term" value="C:Golgi apparatus"/>
    <property type="evidence" value="ECO:0007669"/>
    <property type="project" value="TreeGrafter"/>
</dbReference>
<dbReference type="PANTHER" id="PTHR34009">
    <property type="entry name" value="PROTEIN STAR"/>
    <property type="match status" value="1"/>
</dbReference>
<dbReference type="RefSeq" id="XP_011312357.1">
    <property type="nucleotide sequence ID" value="XM_011314055.1"/>
</dbReference>
<dbReference type="OrthoDB" id="6357215at2759"/>
<keyword evidence="1" id="KW-0812">Transmembrane</keyword>
<dbReference type="Proteomes" id="UP000694866">
    <property type="component" value="Unplaced"/>
</dbReference>
<gene>
    <name evidence="3 4" type="primary">LOC105272133</name>
</gene>
<dbReference type="GO" id="GO:0005789">
    <property type="term" value="C:endoplasmic reticulum membrane"/>
    <property type="evidence" value="ECO:0007669"/>
    <property type="project" value="TreeGrafter"/>
</dbReference>